<evidence type="ECO:0000259" key="1">
    <source>
        <dbReference type="SMART" id="SM00382"/>
    </source>
</evidence>
<dbReference type="CDD" id="cd19481">
    <property type="entry name" value="RecA-like_protease"/>
    <property type="match status" value="1"/>
</dbReference>
<feature type="domain" description="AAA+ ATPase" evidence="1">
    <location>
        <begin position="111"/>
        <end position="243"/>
    </location>
</feature>
<dbReference type="SMART" id="SM00382">
    <property type="entry name" value="AAA"/>
    <property type="match status" value="1"/>
</dbReference>
<evidence type="ECO:0000313" key="3">
    <source>
        <dbReference type="Proteomes" id="UP001637996"/>
    </source>
</evidence>
<dbReference type="EMBL" id="JBGMEI010000002">
    <property type="protein sequence ID" value="MFO3665072.1"/>
    <property type="molecule type" value="Genomic_DNA"/>
</dbReference>
<gene>
    <name evidence="2" type="ORF">ACCQ41_02215</name>
</gene>
<accession>A0ABW9M9A3</accession>
<dbReference type="PANTHER" id="PTHR23077">
    <property type="entry name" value="AAA-FAMILY ATPASE"/>
    <property type="match status" value="1"/>
</dbReference>
<name>A0ABW9M9A3_9FIRM</name>
<organism evidence="2 3">
    <name type="scientific">Anaerococcus martiniensis</name>
    <dbReference type="NCBI Taxonomy" id="3115615"/>
    <lineage>
        <taxon>Bacteria</taxon>
        <taxon>Bacillati</taxon>
        <taxon>Bacillota</taxon>
        <taxon>Tissierellia</taxon>
        <taxon>Tissierellales</taxon>
        <taxon>Peptoniphilaceae</taxon>
        <taxon>Anaerococcus</taxon>
    </lineage>
</organism>
<dbReference type="Pfam" id="PF00004">
    <property type="entry name" value="AAA"/>
    <property type="match status" value="1"/>
</dbReference>
<proteinExistence type="predicted"/>
<dbReference type="RefSeq" id="WP_410030802.1">
    <property type="nucleotide sequence ID" value="NZ_JBGMEI010000002.1"/>
</dbReference>
<protein>
    <submittedName>
        <fullName evidence="2">AAA family ATPase</fullName>
    </submittedName>
</protein>
<dbReference type="InterPro" id="IPR027417">
    <property type="entry name" value="P-loop_NTPase"/>
</dbReference>
<comment type="caution">
    <text evidence="2">The sequence shown here is derived from an EMBL/GenBank/DDBJ whole genome shotgun (WGS) entry which is preliminary data.</text>
</comment>
<sequence length="321" mass="36541">MATINQVKELLKAHFSGDSDKFKVIALQIAAHEAKVGHTNSAREIKALVENSPLAKNNVIKFNNSNKSLGLKYSNIGIEELVVSNSLKNKIDRIISEYKKRDVLLKNGLKNRSKLLLEGNPGTGKTMTASVIAYELGLPLYSIQIHHLISKFMGETSVKLKKIFDQIREYRGVYLFDEFDAIGSDRSFDNDVGEMRRILNSFLQYIEEDDSASIIICATNNPNMLDKALFRRFDDVFEYELPDKEQIVKLIEIHLYNLDFKNIITEKVIKSSLGLSHADIVTACKEVKKHALLNGKEIDEAILLDFIKERKQFLQYKEVSQ</sequence>
<dbReference type="SUPFAM" id="SSF52540">
    <property type="entry name" value="P-loop containing nucleoside triphosphate hydrolases"/>
    <property type="match status" value="1"/>
</dbReference>
<dbReference type="InterPro" id="IPR050168">
    <property type="entry name" value="AAA_ATPase_domain"/>
</dbReference>
<evidence type="ECO:0000313" key="2">
    <source>
        <dbReference type="EMBL" id="MFO3665072.1"/>
    </source>
</evidence>
<dbReference type="Gene3D" id="3.40.50.300">
    <property type="entry name" value="P-loop containing nucleotide triphosphate hydrolases"/>
    <property type="match status" value="1"/>
</dbReference>
<reference evidence="2 3" key="1">
    <citation type="journal article" date="2025" name="Anaerobe">
        <title>Description of Anaerococcus kampingiae sp. nov., Anaerococcus groningensis sp. nov., Anaerococcus martiniensis sp. nov., and Anaerococcus cruorum sp. nov., isolated from human clinical specimens.</title>
        <authorList>
            <person name="Boiten K.E."/>
            <person name="Meijer J."/>
            <person name="van Wezel E.M."/>
            <person name="Veloo A.C.M."/>
        </authorList>
    </citation>
    <scope>NUCLEOTIDE SEQUENCE [LARGE SCALE GENOMIC DNA]</scope>
    <source>
        <strain evidence="2 3">ENR0831</strain>
    </source>
</reference>
<dbReference type="InterPro" id="IPR003593">
    <property type="entry name" value="AAA+_ATPase"/>
</dbReference>
<keyword evidence="3" id="KW-1185">Reference proteome</keyword>
<dbReference type="InterPro" id="IPR003959">
    <property type="entry name" value="ATPase_AAA_core"/>
</dbReference>
<dbReference type="PANTHER" id="PTHR23077:SF198">
    <property type="entry name" value="ATP-DEPENDENT ZINC METALLOPROTEASE FTSH"/>
    <property type="match status" value="1"/>
</dbReference>
<dbReference type="Proteomes" id="UP001637996">
    <property type="component" value="Unassembled WGS sequence"/>
</dbReference>